<evidence type="ECO:0000256" key="1">
    <source>
        <dbReference type="SAM" id="Phobius"/>
    </source>
</evidence>
<gene>
    <name evidence="2" type="ORF">PVNG_01544</name>
</gene>
<sequence length="285" mass="33817">MVISKNFIIKGNFTKFSLIKIVSFLLLLWIYDTHEKRNFDNFPGIEEKHVKIEDTVLFRSLAKHGLKEERERAKLKEKLSYDGDIKKEKFCSDVRPTYGNLRNGELNKFELYKNNYNHRYTKKKGLKKFDCYWENKIFDKFEYVNNLAEKTQISKKSFIKILLNKYTIFISLFALLPVLGIIIPYLFAYKCPKDHFLYLFIGECNTEHQLNGQPGVCKYNNITHISKDAAKAMFYLNTIFTYVSLIVVILVFVYICIKLIKYENLKGGIRNIRLKEFVRLLKNEF</sequence>
<evidence type="ECO:0000313" key="3">
    <source>
        <dbReference type="Proteomes" id="UP000053239"/>
    </source>
</evidence>
<dbReference type="EMBL" id="KQ235189">
    <property type="protein sequence ID" value="KNA02390.1"/>
    <property type="molecule type" value="Genomic_DNA"/>
</dbReference>
<reference evidence="2 3" key="1">
    <citation type="submission" date="2011-09" db="EMBL/GenBank/DDBJ databases">
        <title>The Genome Sequence of Plasmodium vivax North Korean.</title>
        <authorList>
            <consortium name="The Broad Institute Genome Sequencing Platform"/>
            <consortium name="The Broad Institute Genome Sequencing Center for Infectious Disease"/>
            <person name="Neafsey D."/>
            <person name="Carlton J."/>
            <person name="Barnwell J."/>
            <person name="Collins W."/>
            <person name="Escalante A."/>
            <person name="Mullikin J."/>
            <person name="Saul A."/>
            <person name="Guigo R."/>
            <person name="Camara F."/>
            <person name="Young S.K."/>
            <person name="Zeng Q."/>
            <person name="Gargeya S."/>
            <person name="Fitzgerald M."/>
            <person name="Haas B."/>
            <person name="Abouelleil A."/>
            <person name="Alvarado L."/>
            <person name="Arachchi H.M."/>
            <person name="Berlin A."/>
            <person name="Brown A."/>
            <person name="Chapman S.B."/>
            <person name="Chen Z."/>
            <person name="Dunbar C."/>
            <person name="Freedman E."/>
            <person name="Gearin G."/>
            <person name="Gellesch M."/>
            <person name="Goldberg J."/>
            <person name="Griggs A."/>
            <person name="Gujja S."/>
            <person name="Heiman D."/>
            <person name="Howarth C."/>
            <person name="Larson L."/>
            <person name="Lui A."/>
            <person name="MacDonald P.J.P."/>
            <person name="Montmayeur A."/>
            <person name="Murphy C."/>
            <person name="Neiman D."/>
            <person name="Pearson M."/>
            <person name="Priest M."/>
            <person name="Roberts A."/>
            <person name="Saif S."/>
            <person name="Shea T."/>
            <person name="Shenoy N."/>
            <person name="Sisk P."/>
            <person name="Stolte C."/>
            <person name="Sykes S."/>
            <person name="Wortman J."/>
            <person name="Nusbaum C."/>
            <person name="Birren B."/>
        </authorList>
    </citation>
    <scope>NUCLEOTIDE SEQUENCE [LARGE SCALE GENOMIC DNA]</scope>
    <source>
        <strain evidence="2 3">North Korean</strain>
    </source>
</reference>
<organism evidence="2 3">
    <name type="scientific">Plasmodium vivax North Korean</name>
    <dbReference type="NCBI Taxonomy" id="1035514"/>
    <lineage>
        <taxon>Eukaryota</taxon>
        <taxon>Sar</taxon>
        <taxon>Alveolata</taxon>
        <taxon>Apicomplexa</taxon>
        <taxon>Aconoidasida</taxon>
        <taxon>Haemosporida</taxon>
        <taxon>Plasmodiidae</taxon>
        <taxon>Plasmodium</taxon>
        <taxon>Plasmodium (Plasmodium)</taxon>
    </lineage>
</organism>
<dbReference type="Proteomes" id="UP000053239">
    <property type="component" value="Unassembled WGS sequence"/>
</dbReference>
<protein>
    <recommendedName>
        <fullName evidence="4">Variable surface protein Vir35</fullName>
    </recommendedName>
</protein>
<proteinExistence type="predicted"/>
<evidence type="ECO:0000313" key="2">
    <source>
        <dbReference type="EMBL" id="KNA02390.1"/>
    </source>
</evidence>
<feature type="transmembrane region" description="Helical" evidence="1">
    <location>
        <begin position="166"/>
        <end position="187"/>
    </location>
</feature>
<dbReference type="Pfam" id="PF12420">
    <property type="entry name" value="DUF3671"/>
    <property type="match status" value="1"/>
</dbReference>
<dbReference type="AlphaFoldDB" id="A0A0J9U323"/>
<name>A0A0J9U323_PLAVI</name>
<feature type="transmembrane region" description="Helical" evidence="1">
    <location>
        <begin position="239"/>
        <end position="260"/>
    </location>
</feature>
<keyword evidence="1" id="KW-0472">Membrane</keyword>
<dbReference type="InterPro" id="IPR022139">
    <property type="entry name" value="Fam-L/Fam-M-like_plasmodium"/>
</dbReference>
<keyword evidence="1" id="KW-1133">Transmembrane helix</keyword>
<evidence type="ECO:0008006" key="4">
    <source>
        <dbReference type="Google" id="ProtNLM"/>
    </source>
</evidence>
<accession>A0A0J9U323</accession>
<keyword evidence="1" id="KW-0812">Transmembrane</keyword>